<evidence type="ECO:0000313" key="2">
    <source>
        <dbReference type="EMBL" id="CAD8264750.1"/>
    </source>
</evidence>
<name>A0A7R9UG47_9STRA</name>
<sequence>MRRPSDTTLPSLAPLPPAVSEADVLRASVKAASGAARILHAFGDSFGATAPALKGFRAFADAFNKSLREWESAEVQCFLECICFTPQPKKGRGAAPPPNDGDFVLDCYVAERFYERSGFGRATYRMLRTMAEDNGLVVTERRQSQPAAPSGRRGAPRTKNGAATPKQKQNAPSTTSVPLLIKLTKKGWDVVGAKAPRCSPSGQVPRDALYHVLRGQELPSPCSLASASSLSSGCRSSDEADIQVHHGDSIDYLARRSQELRLDEEPSRDSLTQRASCDSLFSENSSFFALAMGDSVCAPKLGSAESLESLSNRTMELAPLPVTGSPEAPAHTLRDLSLYASPAKAPLDLNASKPVQQPRSAPHKQPASACYDFKARSWVDVATQEDLRHGRGPVDYRAEVLKTVDRAASFVQTDGPVNHVGSTAFSEFESRWEVPATRAP</sequence>
<organism evidence="2">
    <name type="scientific">Pinguiococcus pyrenoidosus</name>
    <dbReference type="NCBI Taxonomy" id="172671"/>
    <lineage>
        <taxon>Eukaryota</taxon>
        <taxon>Sar</taxon>
        <taxon>Stramenopiles</taxon>
        <taxon>Ochrophyta</taxon>
        <taxon>Pinguiophyceae</taxon>
        <taxon>Pinguiochrysidales</taxon>
        <taxon>Pinguiochrysidaceae</taxon>
        <taxon>Pinguiococcus</taxon>
    </lineage>
</organism>
<proteinExistence type="predicted"/>
<reference evidence="2" key="1">
    <citation type="submission" date="2021-01" db="EMBL/GenBank/DDBJ databases">
        <authorList>
            <person name="Corre E."/>
            <person name="Pelletier E."/>
            <person name="Niang G."/>
            <person name="Scheremetjew M."/>
            <person name="Finn R."/>
            <person name="Kale V."/>
            <person name="Holt S."/>
            <person name="Cochrane G."/>
            <person name="Meng A."/>
            <person name="Brown T."/>
            <person name="Cohen L."/>
        </authorList>
    </citation>
    <scope>NUCLEOTIDE SEQUENCE</scope>
    <source>
        <strain evidence="2">CCMP2078</strain>
    </source>
</reference>
<dbReference type="AlphaFoldDB" id="A0A7R9UG47"/>
<evidence type="ECO:0000256" key="1">
    <source>
        <dbReference type="SAM" id="MobiDB-lite"/>
    </source>
</evidence>
<feature type="region of interest" description="Disordered" evidence="1">
    <location>
        <begin position="138"/>
        <end position="178"/>
    </location>
</feature>
<protein>
    <submittedName>
        <fullName evidence="2">Uncharacterized protein</fullName>
    </submittedName>
</protein>
<gene>
    <name evidence="2" type="ORF">PPYR1160_LOCUS14253</name>
</gene>
<accession>A0A7R9UG47</accession>
<feature type="compositionally biased region" description="Polar residues" evidence="1">
    <location>
        <begin position="166"/>
        <end position="177"/>
    </location>
</feature>
<dbReference type="EMBL" id="HBEA01018741">
    <property type="protein sequence ID" value="CAD8264750.1"/>
    <property type="molecule type" value="Transcribed_RNA"/>
</dbReference>